<name>A0A8S9GGB2_BRACR</name>
<organism evidence="1 2">
    <name type="scientific">Brassica cretica</name>
    <name type="common">Mustard</name>
    <dbReference type="NCBI Taxonomy" id="69181"/>
    <lineage>
        <taxon>Eukaryota</taxon>
        <taxon>Viridiplantae</taxon>
        <taxon>Streptophyta</taxon>
        <taxon>Embryophyta</taxon>
        <taxon>Tracheophyta</taxon>
        <taxon>Spermatophyta</taxon>
        <taxon>Magnoliopsida</taxon>
        <taxon>eudicotyledons</taxon>
        <taxon>Gunneridae</taxon>
        <taxon>Pentapetalae</taxon>
        <taxon>rosids</taxon>
        <taxon>malvids</taxon>
        <taxon>Brassicales</taxon>
        <taxon>Brassicaceae</taxon>
        <taxon>Brassiceae</taxon>
        <taxon>Brassica</taxon>
    </lineage>
</organism>
<comment type="caution">
    <text evidence="1">The sequence shown here is derived from an EMBL/GenBank/DDBJ whole genome shotgun (WGS) entry which is preliminary data.</text>
</comment>
<protein>
    <submittedName>
        <fullName evidence="1">Uncharacterized protein</fullName>
    </submittedName>
</protein>
<proteinExistence type="predicted"/>
<reference evidence="1" key="1">
    <citation type="submission" date="2019-12" db="EMBL/GenBank/DDBJ databases">
        <title>Genome sequencing and annotation of Brassica cretica.</title>
        <authorList>
            <person name="Studholme D.J."/>
            <person name="Sarris P.F."/>
        </authorList>
    </citation>
    <scope>NUCLEOTIDE SEQUENCE</scope>
    <source>
        <strain evidence="1">PFS-001/15</strain>
        <tissue evidence="1">Leaf</tissue>
    </source>
</reference>
<dbReference type="Proteomes" id="UP000712281">
    <property type="component" value="Unassembled WGS sequence"/>
</dbReference>
<accession>A0A8S9GGB2</accession>
<evidence type="ECO:0000313" key="2">
    <source>
        <dbReference type="Proteomes" id="UP000712281"/>
    </source>
</evidence>
<dbReference type="EMBL" id="QGKW02002005">
    <property type="protein sequence ID" value="KAF2544420.1"/>
    <property type="molecule type" value="Genomic_DNA"/>
</dbReference>
<gene>
    <name evidence="1" type="ORF">F2Q68_00030639</name>
</gene>
<evidence type="ECO:0000313" key="1">
    <source>
        <dbReference type="EMBL" id="KAF2544420.1"/>
    </source>
</evidence>
<dbReference type="AlphaFoldDB" id="A0A8S9GGB2"/>
<sequence>MWEGTVQRSLAVFVILSDVGRELTEKYASELVSSYFEANENQGVDHEVPVPEV</sequence>